<keyword evidence="3" id="KW-1185">Reference proteome</keyword>
<evidence type="ECO:0000313" key="2">
    <source>
        <dbReference type="EMBL" id="MFB6393003.1"/>
    </source>
</evidence>
<protein>
    <recommendedName>
        <fullName evidence="4">ABC transporter permease</fullName>
    </recommendedName>
</protein>
<keyword evidence="1" id="KW-0472">Membrane</keyword>
<name>A0ABV5CQC2_9ACTN</name>
<comment type="caution">
    <text evidence="2">The sequence shown here is derived from an EMBL/GenBank/DDBJ whole genome shotgun (WGS) entry which is preliminary data.</text>
</comment>
<dbReference type="EMBL" id="JBCGDC010000015">
    <property type="protein sequence ID" value="MFB6393003.1"/>
    <property type="molecule type" value="Genomic_DNA"/>
</dbReference>
<feature type="transmembrane region" description="Helical" evidence="1">
    <location>
        <begin position="240"/>
        <end position="260"/>
    </location>
</feature>
<dbReference type="Proteomes" id="UP001582793">
    <property type="component" value="Unassembled WGS sequence"/>
</dbReference>
<reference evidence="2 3" key="1">
    <citation type="submission" date="2024-04" db="EMBL/GenBank/DDBJ databases">
        <title>Polymorphospora sp. isolated from Baiyangdian Lake in Xiong'an New Area.</title>
        <authorList>
            <person name="Zhang X."/>
            <person name="Liu J."/>
        </authorList>
    </citation>
    <scope>NUCLEOTIDE SEQUENCE [LARGE SCALE GENOMIC DNA]</scope>
    <source>
        <strain evidence="2 3">2-325</strain>
    </source>
</reference>
<accession>A0ABV5CQC2</accession>
<evidence type="ECO:0008006" key="4">
    <source>
        <dbReference type="Google" id="ProtNLM"/>
    </source>
</evidence>
<proteinExistence type="predicted"/>
<sequence length="266" mass="26207">MGLRALGRVAGAELGKLGTLPAVRWTVAGTVGASALLSAAVTNAALGRSGTTETGAAEAGAAETGAAGAVDVAAAALQSVGLVQIGLVLLGVLAVSSEYADGQIAASLASVPDRTLFLIGKTVAWLGAALGTALLGVATSYGAAYLVVRLDGAPARDGGEVVRAHAGAVGYLVLIGLLAYATAFLLRNAVATVATTLTLVLLVSPYLARFGGAARFLPDIAGKQAFHLGSLPPGALSPGTGILVLLGWCVALLLLAGVTFRRRDAG</sequence>
<feature type="transmembrane region" description="Helical" evidence="1">
    <location>
        <begin position="123"/>
        <end position="148"/>
    </location>
</feature>
<feature type="transmembrane region" description="Helical" evidence="1">
    <location>
        <begin position="168"/>
        <end position="186"/>
    </location>
</feature>
<organism evidence="2 3">
    <name type="scientific">Polymorphospora lycopeni</name>
    <dbReference type="NCBI Taxonomy" id="3140240"/>
    <lineage>
        <taxon>Bacteria</taxon>
        <taxon>Bacillati</taxon>
        <taxon>Actinomycetota</taxon>
        <taxon>Actinomycetes</taxon>
        <taxon>Micromonosporales</taxon>
        <taxon>Micromonosporaceae</taxon>
        <taxon>Polymorphospora</taxon>
    </lineage>
</organism>
<feature type="transmembrane region" description="Helical" evidence="1">
    <location>
        <begin position="191"/>
        <end position="208"/>
    </location>
</feature>
<evidence type="ECO:0000313" key="3">
    <source>
        <dbReference type="Proteomes" id="UP001582793"/>
    </source>
</evidence>
<keyword evidence="1" id="KW-0812">Transmembrane</keyword>
<keyword evidence="1" id="KW-1133">Transmembrane helix</keyword>
<gene>
    <name evidence="2" type="ORF">AAFH96_07750</name>
</gene>
<dbReference type="RefSeq" id="WP_375733646.1">
    <property type="nucleotide sequence ID" value="NZ_JBCGDC010000015.1"/>
</dbReference>
<evidence type="ECO:0000256" key="1">
    <source>
        <dbReference type="SAM" id="Phobius"/>
    </source>
</evidence>